<evidence type="ECO:0000313" key="1">
    <source>
        <dbReference type="EMBL" id="RAK52017.1"/>
    </source>
</evidence>
<comment type="caution">
    <text evidence="1">The sequence shown here is derived from an EMBL/GenBank/DDBJ whole genome shotgun (WGS) entry which is preliminary data.</text>
</comment>
<proteinExistence type="predicted"/>
<dbReference type="OrthoDB" id="7210824at2"/>
<dbReference type="Proteomes" id="UP000249725">
    <property type="component" value="Unassembled WGS sequence"/>
</dbReference>
<keyword evidence="2" id="KW-1185">Reference proteome</keyword>
<evidence type="ECO:0000313" key="2">
    <source>
        <dbReference type="Proteomes" id="UP000249725"/>
    </source>
</evidence>
<name>A0A328AC13_9CAUL</name>
<gene>
    <name evidence="1" type="ORF">DJ018_12700</name>
</gene>
<protein>
    <submittedName>
        <fullName evidence="1">Uncharacterized protein</fullName>
    </submittedName>
</protein>
<organism evidence="1 2">
    <name type="scientific">Phenylobacterium deserti</name>
    <dbReference type="NCBI Taxonomy" id="1914756"/>
    <lineage>
        <taxon>Bacteria</taxon>
        <taxon>Pseudomonadati</taxon>
        <taxon>Pseudomonadota</taxon>
        <taxon>Alphaproteobacteria</taxon>
        <taxon>Caulobacterales</taxon>
        <taxon>Caulobacteraceae</taxon>
        <taxon>Phenylobacterium</taxon>
    </lineage>
</organism>
<dbReference type="RefSeq" id="WP_111515341.1">
    <property type="nucleotide sequence ID" value="NZ_QFYR01000003.1"/>
</dbReference>
<dbReference type="EMBL" id="QFYR01000003">
    <property type="protein sequence ID" value="RAK52017.1"/>
    <property type="molecule type" value="Genomic_DNA"/>
</dbReference>
<accession>A0A328AC13</accession>
<sequence length="80" mass="8882">MSNLREAGLRPFHESGYEILDQDLVTRGEVVIWSVDPLIPRLGDLFLVESAGRTFEVEVVELATFKGGWSTTCRTANALT</sequence>
<dbReference type="AlphaFoldDB" id="A0A328AC13"/>
<reference evidence="2" key="1">
    <citation type="submission" date="2018-05" db="EMBL/GenBank/DDBJ databases">
        <authorList>
            <person name="Li X."/>
        </authorList>
    </citation>
    <scope>NUCLEOTIDE SEQUENCE [LARGE SCALE GENOMIC DNA]</scope>
    <source>
        <strain evidence="2">YIM 73061</strain>
    </source>
</reference>